<proteinExistence type="predicted"/>
<gene>
    <name evidence="2" type="ORF">GCM10022252_75360</name>
</gene>
<protein>
    <submittedName>
        <fullName evidence="2">Uncharacterized protein</fullName>
    </submittedName>
</protein>
<comment type="caution">
    <text evidence="2">The sequence shown here is derived from an EMBL/GenBank/DDBJ whole genome shotgun (WGS) entry which is preliminary data.</text>
</comment>
<keyword evidence="3" id="KW-1185">Reference proteome</keyword>
<reference evidence="3" key="1">
    <citation type="journal article" date="2019" name="Int. J. Syst. Evol. Microbiol.">
        <title>The Global Catalogue of Microorganisms (GCM) 10K type strain sequencing project: providing services to taxonomists for standard genome sequencing and annotation.</title>
        <authorList>
            <consortium name="The Broad Institute Genomics Platform"/>
            <consortium name="The Broad Institute Genome Sequencing Center for Infectious Disease"/>
            <person name="Wu L."/>
            <person name="Ma J."/>
        </authorList>
    </citation>
    <scope>NUCLEOTIDE SEQUENCE [LARGE SCALE GENOMIC DNA]</scope>
    <source>
        <strain evidence="3">JCM 17388</strain>
    </source>
</reference>
<evidence type="ECO:0000256" key="1">
    <source>
        <dbReference type="SAM" id="MobiDB-lite"/>
    </source>
</evidence>
<dbReference type="EMBL" id="BAABAQ010000020">
    <property type="protein sequence ID" value="GAA4209199.1"/>
    <property type="molecule type" value="Genomic_DNA"/>
</dbReference>
<sequence length="181" mass="19017">MTAELYTHRDADGDELQIQSTPSAGNTMAVLLTVVTGHSSGSVGAAAEDAPTVATEILRAAGWKQPIVLEGLDLNPADRTVTAFGALQLHGQTIVLRTLCDNCGTFSPKEASPAGARDIAGHLAVMSEYAMREPDPAAVAELVAAMEEISRGVSGDYAATVGQERLAVELLRRFNLTERAQ</sequence>
<evidence type="ECO:0000313" key="2">
    <source>
        <dbReference type="EMBL" id="GAA4209199.1"/>
    </source>
</evidence>
<organism evidence="2 3">
    <name type="scientific">Streptosporangium oxazolinicum</name>
    <dbReference type="NCBI Taxonomy" id="909287"/>
    <lineage>
        <taxon>Bacteria</taxon>
        <taxon>Bacillati</taxon>
        <taxon>Actinomycetota</taxon>
        <taxon>Actinomycetes</taxon>
        <taxon>Streptosporangiales</taxon>
        <taxon>Streptosporangiaceae</taxon>
        <taxon>Streptosporangium</taxon>
    </lineage>
</organism>
<dbReference type="RefSeq" id="WP_344923110.1">
    <property type="nucleotide sequence ID" value="NZ_BAABAQ010000020.1"/>
</dbReference>
<dbReference type="Proteomes" id="UP001501251">
    <property type="component" value="Unassembled WGS sequence"/>
</dbReference>
<feature type="compositionally biased region" description="Basic and acidic residues" evidence="1">
    <location>
        <begin position="1"/>
        <end position="11"/>
    </location>
</feature>
<evidence type="ECO:0000313" key="3">
    <source>
        <dbReference type="Proteomes" id="UP001501251"/>
    </source>
</evidence>
<name>A0ABP8BKN6_9ACTN</name>
<accession>A0ABP8BKN6</accession>
<feature type="region of interest" description="Disordered" evidence="1">
    <location>
        <begin position="1"/>
        <end position="20"/>
    </location>
</feature>